<dbReference type="Proteomes" id="UP000510645">
    <property type="component" value="Segment"/>
</dbReference>
<evidence type="ECO:0000313" key="1">
    <source>
        <dbReference type="EMBL" id="QLF85217.1"/>
    </source>
</evidence>
<organism evidence="1 2">
    <name type="scientific">Flavobacterium phage vB_FspP_elemoA_7-9A</name>
    <dbReference type="NCBI Taxonomy" id="2743781"/>
    <lineage>
        <taxon>Viruses</taxon>
        <taxon>Duplodnaviria</taxon>
        <taxon>Heunggongvirae</taxon>
        <taxon>Uroviricota</taxon>
        <taxon>Caudoviricetes</taxon>
        <taxon>Elemovirus</taxon>
        <taxon>Elemovirus elemoA</taxon>
    </lineage>
</organism>
<reference evidence="1 2" key="1">
    <citation type="submission" date="2020-05" db="EMBL/GenBank/DDBJ databases">
        <title>Genomics and ecology of novel Flavobacterium phages from the Baltic Sea.</title>
        <authorList>
            <person name="Hoetzinger M."/>
            <person name="Nilsson E."/>
            <person name="Holmfeldt K."/>
        </authorList>
    </citation>
    <scope>NUCLEOTIDE SEQUENCE [LARGE SCALE GENOMIC DNA]</scope>
</reference>
<name>A0A7D5JRD8_9CAUD</name>
<keyword evidence="2" id="KW-1185">Reference proteome</keyword>
<sequence length="83" mass="9600">METIKGKIISRVNVIYNALLKANKKDSVSEDVKNISFIIFNSKTTEESIKTKKMFDVVFERELSKRLQEANNELSIINNHINK</sequence>
<proteinExistence type="predicted"/>
<gene>
    <name evidence="1" type="ORF">elemo79Aphanotate_23</name>
</gene>
<dbReference type="EMBL" id="MT497017">
    <property type="protein sequence ID" value="QLF85217.1"/>
    <property type="molecule type" value="Genomic_DNA"/>
</dbReference>
<evidence type="ECO:0000313" key="2">
    <source>
        <dbReference type="Proteomes" id="UP000510645"/>
    </source>
</evidence>
<protein>
    <submittedName>
        <fullName evidence="1">Uncharacterized protein</fullName>
    </submittedName>
</protein>
<accession>A0A7D5JRD8</accession>